<reference evidence="3" key="3">
    <citation type="submission" date="2015-06" db="UniProtKB">
        <authorList>
            <consortium name="EnsemblMetazoa"/>
        </authorList>
    </citation>
    <scope>IDENTIFICATION</scope>
</reference>
<dbReference type="EMBL" id="KB097496">
    <property type="protein sequence ID" value="ESN95889.1"/>
    <property type="molecule type" value="Genomic_DNA"/>
</dbReference>
<dbReference type="SUPFAM" id="SSF48097">
    <property type="entry name" value="Regulator of G-protein signaling, RGS"/>
    <property type="match status" value="1"/>
</dbReference>
<dbReference type="PANTHER" id="PTHR10845:SF259">
    <property type="entry name" value="RGS DOMAIN-CONTAINING PROTEIN-RELATED"/>
    <property type="match status" value="1"/>
</dbReference>
<evidence type="ECO:0000259" key="1">
    <source>
        <dbReference type="PROSITE" id="PS50132"/>
    </source>
</evidence>
<sequence>KWSDSFEDLMADKNGQECFRQFLKSEFSDENFEFWVACENLKNMSNDEAAIASACQKIFMEFVSLKAPHQINIDSTTREETLDNLQRPSRTMFDRAQRRVEYLMEKDSYARFISSDLYRNLLKWNRVKE</sequence>
<dbReference type="OrthoDB" id="196547at2759"/>
<dbReference type="GeneID" id="20216575"/>
<dbReference type="SMART" id="SM00315">
    <property type="entry name" value="RGS"/>
    <property type="match status" value="1"/>
</dbReference>
<dbReference type="RefSeq" id="XP_009025898.1">
    <property type="nucleotide sequence ID" value="XM_009027650.1"/>
</dbReference>
<dbReference type="KEGG" id="hro:HELRODRAFT_86160"/>
<dbReference type="PRINTS" id="PR01301">
    <property type="entry name" value="RGSPROTEIN"/>
</dbReference>
<dbReference type="FunFam" id="1.10.167.10:FF:000001">
    <property type="entry name" value="Putative regulator of g-protein signaling 12"/>
    <property type="match status" value="1"/>
</dbReference>
<dbReference type="PANTHER" id="PTHR10845">
    <property type="entry name" value="REGULATOR OF G PROTEIN SIGNALING"/>
    <property type="match status" value="1"/>
</dbReference>
<organism evidence="3 4">
    <name type="scientific">Helobdella robusta</name>
    <name type="common">Californian leech</name>
    <dbReference type="NCBI Taxonomy" id="6412"/>
    <lineage>
        <taxon>Eukaryota</taxon>
        <taxon>Metazoa</taxon>
        <taxon>Spiralia</taxon>
        <taxon>Lophotrochozoa</taxon>
        <taxon>Annelida</taxon>
        <taxon>Clitellata</taxon>
        <taxon>Hirudinea</taxon>
        <taxon>Rhynchobdellida</taxon>
        <taxon>Glossiphoniidae</taxon>
        <taxon>Helobdella</taxon>
    </lineage>
</organism>
<dbReference type="InterPro" id="IPR044926">
    <property type="entry name" value="RGS_subdomain_2"/>
</dbReference>
<evidence type="ECO:0000313" key="4">
    <source>
        <dbReference type="Proteomes" id="UP000015101"/>
    </source>
</evidence>
<dbReference type="EMBL" id="AMQM01006558">
    <property type="status" value="NOT_ANNOTATED_CDS"/>
    <property type="molecule type" value="Genomic_DNA"/>
</dbReference>
<dbReference type="Pfam" id="PF00615">
    <property type="entry name" value="RGS"/>
    <property type="match status" value="1"/>
</dbReference>
<accession>T1G678</accession>
<dbReference type="CTD" id="20216575"/>
<evidence type="ECO:0000313" key="2">
    <source>
        <dbReference type="EMBL" id="ESN95889.1"/>
    </source>
</evidence>
<keyword evidence="4" id="KW-1185">Reference proteome</keyword>
<dbReference type="Gene3D" id="1.10.196.10">
    <property type="match status" value="1"/>
</dbReference>
<reference evidence="2 4" key="2">
    <citation type="journal article" date="2013" name="Nature">
        <title>Insights into bilaterian evolution from three spiralian genomes.</title>
        <authorList>
            <person name="Simakov O."/>
            <person name="Marletaz F."/>
            <person name="Cho S.J."/>
            <person name="Edsinger-Gonzales E."/>
            <person name="Havlak P."/>
            <person name="Hellsten U."/>
            <person name="Kuo D.H."/>
            <person name="Larsson T."/>
            <person name="Lv J."/>
            <person name="Arendt D."/>
            <person name="Savage R."/>
            <person name="Osoegawa K."/>
            <person name="de Jong P."/>
            <person name="Grimwood J."/>
            <person name="Chapman J.A."/>
            <person name="Shapiro H."/>
            <person name="Aerts A."/>
            <person name="Otillar R.P."/>
            <person name="Terry A.Y."/>
            <person name="Boore J.L."/>
            <person name="Grigoriev I.V."/>
            <person name="Lindberg D.R."/>
            <person name="Seaver E.C."/>
            <person name="Weisblat D.A."/>
            <person name="Putnam N.H."/>
            <person name="Rokhsar D.S."/>
        </authorList>
    </citation>
    <scope>NUCLEOTIDE SEQUENCE</scope>
</reference>
<reference evidence="4" key="1">
    <citation type="submission" date="2012-12" db="EMBL/GenBank/DDBJ databases">
        <authorList>
            <person name="Hellsten U."/>
            <person name="Grimwood J."/>
            <person name="Chapman J.A."/>
            <person name="Shapiro H."/>
            <person name="Aerts A."/>
            <person name="Otillar R.P."/>
            <person name="Terry A.Y."/>
            <person name="Boore J.L."/>
            <person name="Simakov O."/>
            <person name="Marletaz F."/>
            <person name="Cho S.-J."/>
            <person name="Edsinger-Gonzales E."/>
            <person name="Havlak P."/>
            <person name="Kuo D.-H."/>
            <person name="Larsson T."/>
            <person name="Lv J."/>
            <person name="Arendt D."/>
            <person name="Savage R."/>
            <person name="Osoegawa K."/>
            <person name="de Jong P."/>
            <person name="Lindberg D.R."/>
            <person name="Seaver E.C."/>
            <person name="Weisblat D.A."/>
            <person name="Putnam N.H."/>
            <person name="Grigoriev I.V."/>
            <person name="Rokhsar D.S."/>
        </authorList>
    </citation>
    <scope>NUCLEOTIDE SEQUENCE</scope>
</reference>
<feature type="domain" description="RGS" evidence="1">
    <location>
        <begin position="5"/>
        <end position="122"/>
    </location>
</feature>
<gene>
    <name evidence="3" type="primary">20216575</name>
    <name evidence="2" type="ORF">HELRODRAFT_86160</name>
</gene>
<dbReference type="EnsemblMetazoa" id="HelroT86160">
    <property type="protein sequence ID" value="HelroP86160"/>
    <property type="gene ID" value="HelroG86160"/>
</dbReference>
<dbReference type="STRING" id="6412.T1G678"/>
<dbReference type="InParanoid" id="T1G678"/>
<dbReference type="Proteomes" id="UP000015101">
    <property type="component" value="Unassembled WGS sequence"/>
</dbReference>
<dbReference type="eggNOG" id="KOG3589">
    <property type="taxonomic scope" value="Eukaryota"/>
</dbReference>
<protein>
    <recommendedName>
        <fullName evidence="1">RGS domain-containing protein</fullName>
    </recommendedName>
</protein>
<dbReference type="PROSITE" id="PS50132">
    <property type="entry name" value="RGS"/>
    <property type="match status" value="1"/>
</dbReference>
<dbReference type="InterPro" id="IPR024066">
    <property type="entry name" value="RGS_subdom1/3"/>
</dbReference>
<dbReference type="AlphaFoldDB" id="T1G678"/>
<name>T1G678_HELRO</name>
<evidence type="ECO:0000313" key="3">
    <source>
        <dbReference type="EnsemblMetazoa" id="HelroP86160"/>
    </source>
</evidence>
<dbReference type="InterPro" id="IPR016137">
    <property type="entry name" value="RGS"/>
</dbReference>
<dbReference type="InterPro" id="IPR036305">
    <property type="entry name" value="RGS_sf"/>
</dbReference>
<dbReference type="OMA" id="WVACENL"/>
<proteinExistence type="predicted"/>
<dbReference type="HOGENOM" id="CLU_059863_1_0_1"/>
<dbReference type="Gene3D" id="1.10.167.10">
    <property type="entry name" value="Regulator of G-protein Signalling 4, domain 2"/>
    <property type="match status" value="1"/>
</dbReference>